<evidence type="ECO:0000256" key="9">
    <source>
        <dbReference type="ARBA" id="ARBA00023136"/>
    </source>
</evidence>
<evidence type="ECO:0000259" key="12">
    <source>
        <dbReference type="PROSITE" id="PS50929"/>
    </source>
</evidence>
<feature type="transmembrane region" description="Helical" evidence="10">
    <location>
        <begin position="36"/>
        <end position="55"/>
    </location>
</feature>
<dbReference type="InterPro" id="IPR003593">
    <property type="entry name" value="AAA+_ATPase"/>
</dbReference>
<keyword evidence="14" id="KW-1185">Reference proteome</keyword>
<dbReference type="FunFam" id="3.40.50.300:FF:000205">
    <property type="entry name" value="ABC transporter B family member 4"/>
    <property type="match status" value="1"/>
</dbReference>
<dbReference type="InterPro" id="IPR039421">
    <property type="entry name" value="Type_1_exporter"/>
</dbReference>
<keyword evidence="7 13" id="KW-0067">ATP-binding</keyword>
<keyword evidence="4 10" id="KW-0812">Transmembrane</keyword>
<dbReference type="SMART" id="SM00382">
    <property type="entry name" value="AAA"/>
    <property type="match status" value="2"/>
</dbReference>
<feature type="transmembrane region" description="Helical" evidence="10">
    <location>
        <begin position="190"/>
        <end position="207"/>
    </location>
</feature>
<evidence type="ECO:0000313" key="14">
    <source>
        <dbReference type="Proteomes" id="UP001454036"/>
    </source>
</evidence>
<keyword evidence="3" id="KW-0813">Transport</keyword>
<dbReference type="Proteomes" id="UP001454036">
    <property type="component" value="Unassembled WGS sequence"/>
</dbReference>
<keyword evidence="9 10" id="KW-0472">Membrane</keyword>
<dbReference type="PANTHER" id="PTHR43394:SF11">
    <property type="entry name" value="ATP-BINDING CASSETTE TRANSPORTER"/>
    <property type="match status" value="1"/>
</dbReference>
<evidence type="ECO:0000313" key="13">
    <source>
        <dbReference type="EMBL" id="GAA0149865.1"/>
    </source>
</evidence>
<evidence type="ECO:0000259" key="11">
    <source>
        <dbReference type="PROSITE" id="PS50893"/>
    </source>
</evidence>
<dbReference type="GO" id="GO:0090374">
    <property type="term" value="P:oligopeptide export from mitochondrion"/>
    <property type="evidence" value="ECO:0007669"/>
    <property type="project" value="TreeGrafter"/>
</dbReference>
<accession>A0AAV3PET7</accession>
<feature type="transmembrane region" description="Helical" evidence="10">
    <location>
        <begin position="276"/>
        <end position="297"/>
    </location>
</feature>
<evidence type="ECO:0000256" key="4">
    <source>
        <dbReference type="ARBA" id="ARBA00022692"/>
    </source>
</evidence>
<protein>
    <submittedName>
        <fullName evidence="13">ATP-binding cassette</fullName>
    </submittedName>
</protein>
<dbReference type="CDD" id="cd18577">
    <property type="entry name" value="ABC_6TM_Pgp_ABCB1_D1_like"/>
    <property type="match status" value="1"/>
</dbReference>
<dbReference type="InterPro" id="IPR003439">
    <property type="entry name" value="ABC_transporter-like_ATP-bd"/>
</dbReference>
<evidence type="ECO:0000256" key="8">
    <source>
        <dbReference type="ARBA" id="ARBA00022989"/>
    </source>
</evidence>
<dbReference type="GO" id="GO:0005524">
    <property type="term" value="F:ATP binding"/>
    <property type="evidence" value="ECO:0007669"/>
    <property type="project" value="UniProtKB-KW"/>
</dbReference>
<evidence type="ECO:0000256" key="3">
    <source>
        <dbReference type="ARBA" id="ARBA00022448"/>
    </source>
</evidence>
<dbReference type="EMBL" id="BAABME010001483">
    <property type="protein sequence ID" value="GAA0149865.1"/>
    <property type="molecule type" value="Genomic_DNA"/>
</dbReference>
<evidence type="ECO:0000256" key="10">
    <source>
        <dbReference type="SAM" id="Phobius"/>
    </source>
</evidence>
<dbReference type="InterPro" id="IPR027417">
    <property type="entry name" value="P-loop_NTPase"/>
</dbReference>
<organism evidence="13 14">
    <name type="scientific">Lithospermum erythrorhizon</name>
    <name type="common">Purple gromwell</name>
    <name type="synonym">Lithospermum officinale var. erythrorhizon</name>
    <dbReference type="NCBI Taxonomy" id="34254"/>
    <lineage>
        <taxon>Eukaryota</taxon>
        <taxon>Viridiplantae</taxon>
        <taxon>Streptophyta</taxon>
        <taxon>Embryophyta</taxon>
        <taxon>Tracheophyta</taxon>
        <taxon>Spermatophyta</taxon>
        <taxon>Magnoliopsida</taxon>
        <taxon>eudicotyledons</taxon>
        <taxon>Gunneridae</taxon>
        <taxon>Pentapetalae</taxon>
        <taxon>asterids</taxon>
        <taxon>lamiids</taxon>
        <taxon>Boraginales</taxon>
        <taxon>Boraginaceae</taxon>
        <taxon>Boraginoideae</taxon>
        <taxon>Lithospermeae</taxon>
        <taxon>Lithospermum</taxon>
    </lineage>
</organism>
<feature type="transmembrane region" description="Helical" evidence="10">
    <location>
        <begin position="164"/>
        <end position="184"/>
    </location>
</feature>
<dbReference type="GO" id="GO:0015421">
    <property type="term" value="F:ABC-type oligopeptide transporter activity"/>
    <property type="evidence" value="ECO:0007669"/>
    <property type="project" value="TreeGrafter"/>
</dbReference>
<comment type="caution">
    <text evidence="13">The sequence shown here is derived from an EMBL/GenBank/DDBJ whole genome shotgun (WGS) entry which is preliminary data.</text>
</comment>
<feature type="transmembrane region" description="Helical" evidence="10">
    <location>
        <begin position="303"/>
        <end position="323"/>
    </location>
</feature>
<keyword evidence="5" id="KW-0677">Repeat</keyword>
<dbReference type="SUPFAM" id="SSF52540">
    <property type="entry name" value="P-loop containing nucleoside triphosphate hydrolases"/>
    <property type="match status" value="2"/>
</dbReference>
<dbReference type="Pfam" id="PF00005">
    <property type="entry name" value="ABC_tran"/>
    <property type="match status" value="2"/>
</dbReference>
<gene>
    <name evidence="13" type="ORF">LIER_08937</name>
</gene>
<feature type="domain" description="ABC transmembrane type-1" evidence="12">
    <location>
        <begin position="43"/>
        <end position="331"/>
    </location>
</feature>
<feature type="transmembrane region" description="Helical" evidence="10">
    <location>
        <begin position="900"/>
        <end position="921"/>
    </location>
</feature>
<dbReference type="Pfam" id="PF00664">
    <property type="entry name" value="ABC_membrane"/>
    <property type="match status" value="2"/>
</dbReference>
<reference evidence="13 14" key="1">
    <citation type="submission" date="2024-01" db="EMBL/GenBank/DDBJ databases">
        <title>The complete chloroplast genome sequence of Lithospermum erythrorhizon: insights into the phylogenetic relationship among Boraginaceae species and the maternal lineages of purple gromwells.</title>
        <authorList>
            <person name="Okada T."/>
            <person name="Watanabe K."/>
        </authorList>
    </citation>
    <scope>NUCLEOTIDE SEQUENCE [LARGE SCALE GENOMIC DNA]</scope>
</reference>
<dbReference type="InterPro" id="IPR017871">
    <property type="entry name" value="ABC_transporter-like_CS"/>
</dbReference>
<evidence type="ECO:0000256" key="1">
    <source>
        <dbReference type="ARBA" id="ARBA00004141"/>
    </source>
</evidence>
<name>A0AAV3PET7_LITER</name>
<feature type="domain" description="ABC transporter" evidence="11">
    <location>
        <begin position="365"/>
        <end position="601"/>
    </location>
</feature>
<dbReference type="FunFam" id="3.40.50.300:FF:000967">
    <property type="entry name" value="ABC multidrug transporter mdr4"/>
    <property type="match status" value="1"/>
</dbReference>
<dbReference type="GO" id="GO:0005743">
    <property type="term" value="C:mitochondrial inner membrane"/>
    <property type="evidence" value="ECO:0007669"/>
    <property type="project" value="TreeGrafter"/>
</dbReference>
<dbReference type="PANTHER" id="PTHR43394">
    <property type="entry name" value="ATP-DEPENDENT PERMEASE MDL1, MITOCHONDRIAL"/>
    <property type="match status" value="1"/>
</dbReference>
<dbReference type="Gene3D" id="3.40.50.300">
    <property type="entry name" value="P-loop containing nucleotide triphosphate hydrolases"/>
    <property type="match status" value="2"/>
</dbReference>
<feature type="transmembrane region" description="Helical" evidence="10">
    <location>
        <begin position="90"/>
        <end position="111"/>
    </location>
</feature>
<evidence type="ECO:0000256" key="7">
    <source>
        <dbReference type="ARBA" id="ARBA00022840"/>
    </source>
</evidence>
<sequence>MAQRISEKIEYETEDEKNKIVAQVLPFRKLLSYADAWDWTMMVLGMLGSIVHGLAQPIGYLLLGKALDAFGNNVNDTEEMVKALKKVLPFVWYLAITMLPAGILETGCWIYTSERQVARLRLAFLRAALSQEVGAFDTELVTGEIINGISNNMCIIQDAIGEKLGHFLACISTFCSGVLVALIVCWEVSLLALLVVPLILVIGATYTRKMNAVSTLEMVYLTEATSMIEQTFSQIKTVFAYVGENAESKSFSECMGKQLELSKQEAMIKGVGTGMFQAASFCSWALIVWVGAVVVTAKRASGGYVIAAVMSILFGAISLTYAATDMQVFNQAKAAGADVFKVINRKPRIDSNSKGKTFNTINGKIDIVDVYFSYPSRPETLILDGFSLSIPAGKVVALVGSSGCGKSTIISLVTRFYDPTKGQILIDNHDIKDLDLKFLRRNIGLVSQEPSLFSGTIEDNIKVGDINANDQQIQNAAIKANAHSFISQLPDHYLTQVGERGTQLSGGQKQRIAIARAILKNPPILLLDETTSALDSEAEKLVQGALELAMQGRTVVLIAHRMSTIVNADMLVVVENGKVTTTGTHSQLLETNRFYSNLFSLQNISQIKDTRIADVPEEPTSIQQEVIRKHVQYSDFQKDLNQNRRDPPPKEEEETRRNTSIFFRIWSGMKIEEFMKIVIGSTAAAFAGIAKPLFGFYVITIGVAYYGSNSEHEVGTYSIVFSSIGLLTLFAHAVQHYFFGVIGERAMANLRETLYTAALRNELAWFEKPANTVGALTSRLIFETSTIKTIISDKMSVIVQCISSILIATTLSMRVCWRMGLVAWAVMPCHFINGIVQAKSAMGFSSDRAASHSQLVALASESVTSIKIIASFCQEEHILEKARLTLKEPMRRSRRESVKYGIIQGISLCLWNIAHAIALWYTTILVNKQQARFEDGVRAYQIFSVTVPSITELWTLIPAVFSAIGTLTPAYQTLDRKTEIVPDVPENSSAERITGDIKFDRVRFFYPLRPERPILDNFSLKIDAGSKVALVGLSGAGKSSILALLLRFYDVQQGKVLIDGKDIREYNLRKLRAQIAFVQQDPLLFSCSIRANISYGNETASEAEIIEVTRQANLHEFISSLPEGYDTLVGEKGCQLSGGQKQRIAIARALLKRSAIILLDEATSALDAESERAIVNALESANTNKVDGSVSRRTQVTVAHRLSTIVKSDFIVVMEKGKVVEMGDHLTLVAAEGIYSRLFRLQTITGN</sequence>
<dbReference type="AlphaFoldDB" id="A0AAV3PET7"/>
<dbReference type="InterPro" id="IPR036640">
    <property type="entry name" value="ABC1_TM_sf"/>
</dbReference>
<dbReference type="PROSITE" id="PS00211">
    <property type="entry name" value="ABC_TRANSPORTER_1"/>
    <property type="match status" value="2"/>
</dbReference>
<keyword evidence="8 10" id="KW-1133">Transmembrane helix</keyword>
<proteinExistence type="inferred from homology"/>
<feature type="domain" description="ABC transporter" evidence="11">
    <location>
        <begin position="997"/>
        <end position="1241"/>
    </location>
</feature>
<dbReference type="InterPro" id="IPR011527">
    <property type="entry name" value="ABC1_TM_dom"/>
</dbReference>
<comment type="subcellular location">
    <subcellularLocation>
        <location evidence="1">Membrane</location>
        <topology evidence="1">Multi-pass membrane protein</topology>
    </subcellularLocation>
</comment>
<dbReference type="CDD" id="cd03249">
    <property type="entry name" value="ABC_MTABC3_MDL1_MDL2"/>
    <property type="match status" value="2"/>
</dbReference>
<keyword evidence="6" id="KW-0547">Nucleotide-binding</keyword>
<comment type="similarity">
    <text evidence="2">Belongs to the ABC transporter superfamily. ABCB family. Multidrug resistance exporter (TC 3.A.1.201) subfamily.</text>
</comment>
<dbReference type="GO" id="GO:0016887">
    <property type="term" value="F:ATP hydrolysis activity"/>
    <property type="evidence" value="ECO:0007669"/>
    <property type="project" value="InterPro"/>
</dbReference>
<evidence type="ECO:0000256" key="6">
    <source>
        <dbReference type="ARBA" id="ARBA00022741"/>
    </source>
</evidence>
<dbReference type="PROSITE" id="PS50893">
    <property type="entry name" value="ABC_TRANSPORTER_2"/>
    <property type="match status" value="2"/>
</dbReference>
<evidence type="ECO:0000256" key="2">
    <source>
        <dbReference type="ARBA" id="ARBA00007577"/>
    </source>
</evidence>
<dbReference type="PROSITE" id="PS50929">
    <property type="entry name" value="ABC_TM1F"/>
    <property type="match status" value="2"/>
</dbReference>
<evidence type="ECO:0000256" key="5">
    <source>
        <dbReference type="ARBA" id="ARBA00022737"/>
    </source>
</evidence>
<dbReference type="CDD" id="cd18578">
    <property type="entry name" value="ABC_6TM_Pgp_ABCB1_D2_like"/>
    <property type="match status" value="1"/>
</dbReference>
<dbReference type="SUPFAM" id="SSF90123">
    <property type="entry name" value="ABC transporter transmembrane region"/>
    <property type="match status" value="2"/>
</dbReference>
<feature type="transmembrane region" description="Helical" evidence="10">
    <location>
        <begin position="677"/>
        <end position="707"/>
    </location>
</feature>
<feature type="domain" description="ABC transmembrane type-1" evidence="12">
    <location>
        <begin position="677"/>
        <end position="976"/>
    </location>
</feature>
<dbReference type="Gene3D" id="1.20.1560.10">
    <property type="entry name" value="ABC transporter type 1, transmembrane domain"/>
    <property type="match status" value="1"/>
</dbReference>
<feature type="transmembrane region" description="Helical" evidence="10">
    <location>
        <begin position="719"/>
        <end position="742"/>
    </location>
</feature>